<dbReference type="EMBL" id="JAJEQN010000002">
    <property type="protein sequence ID" value="MCC2220212.1"/>
    <property type="molecule type" value="Genomic_DNA"/>
</dbReference>
<evidence type="ECO:0000313" key="1">
    <source>
        <dbReference type="EMBL" id="MCC2220212.1"/>
    </source>
</evidence>
<dbReference type="RefSeq" id="WP_066557986.1">
    <property type="nucleotide sequence ID" value="NZ_JAJEQN010000002.1"/>
</dbReference>
<accession>A0AAE3JBU4</accession>
<name>A0AAE3JBU4_9FIRM</name>
<gene>
    <name evidence="1" type="ORF">LKD48_00930</name>
</gene>
<dbReference type="SUPFAM" id="SSF53474">
    <property type="entry name" value="alpha/beta-Hydrolases"/>
    <property type="match status" value="1"/>
</dbReference>
<keyword evidence="2" id="KW-1185">Reference proteome</keyword>
<comment type="caution">
    <text evidence="1">The sequence shown here is derived from an EMBL/GenBank/DDBJ whole genome shotgun (WGS) entry which is preliminary data.</text>
</comment>
<organism evidence="1 2">
    <name type="scientific">Anthropogastromicrobium aceti</name>
    <dbReference type="NCBI Taxonomy" id="2981768"/>
    <lineage>
        <taxon>Bacteria</taxon>
        <taxon>Bacillati</taxon>
        <taxon>Bacillota</taxon>
        <taxon>Clostridia</taxon>
        <taxon>Lachnospirales</taxon>
        <taxon>Lachnospiraceae</taxon>
        <taxon>Anthropogastromicrobium</taxon>
    </lineage>
</organism>
<reference evidence="1 2" key="1">
    <citation type="submission" date="2021-10" db="EMBL/GenBank/DDBJ databases">
        <title>Anaerobic single-cell dispensing facilitates the cultivation of human gut bacteria.</title>
        <authorList>
            <person name="Afrizal A."/>
        </authorList>
    </citation>
    <scope>NUCLEOTIDE SEQUENCE [LARGE SCALE GENOMIC DNA]</scope>
    <source>
        <strain evidence="1 2">CLA-AA-H224</strain>
    </source>
</reference>
<dbReference type="Pfam" id="PF11187">
    <property type="entry name" value="Mbeg1-like"/>
    <property type="match status" value="1"/>
</dbReference>
<protein>
    <submittedName>
        <fullName evidence="1">DUF2974 domain-containing protein</fullName>
    </submittedName>
</protein>
<proteinExistence type="predicted"/>
<dbReference type="InterPro" id="IPR024499">
    <property type="entry name" value="Mbeg1-like"/>
</dbReference>
<evidence type="ECO:0000313" key="2">
    <source>
        <dbReference type="Proteomes" id="UP001198200"/>
    </source>
</evidence>
<dbReference type="InterPro" id="IPR029058">
    <property type="entry name" value="AB_hydrolase_fold"/>
</dbReference>
<dbReference type="Proteomes" id="UP001198200">
    <property type="component" value="Unassembled WGS sequence"/>
</dbReference>
<dbReference type="AlphaFoldDB" id="A0AAE3JBU4"/>
<sequence>MGNIMDYLKWRGDLTFSQDAFNEVDNLLLSFVAYVNLEGLSVGAGEERVALEELSRRFFVLHSEEELAADKSFTRLAPYIVKMMAQSNRYRTSLISNYVNMVNPQLELQFSAVQLDLMDGSKNFCFRGTDDNIVAWKEDFNLGLGEVPAQKLASEYLNRFGVGTSPIRVSGHSKGGNLAVYAAAACKIEVQERITDVYSNDGPGFVHEFVTSDSYKKIQNRIHRYIPDSSIIGMLLENPVEPQVIKSTAKGILQHDAMSWQIEGPHFVSASLSESAISLHETLRNWLENIDENARTQFVDDLFSILESTGVDTLTQVQEGGLKNAAAMLRELHQIVPGTWSELENLLKAVLPFSGFLIMGRQKTVDRQNIPRAVTSHRAAHISNKNHNENNVKQEEKRK</sequence>